<dbReference type="NCBIfam" id="TIGR02887">
    <property type="entry name" value="spore_ger_x_C"/>
    <property type="match status" value="1"/>
</dbReference>
<dbReference type="PANTHER" id="PTHR35789:SF1">
    <property type="entry name" value="SPORE GERMINATION PROTEIN B3"/>
    <property type="match status" value="1"/>
</dbReference>
<gene>
    <name evidence="10" type="ORF">D7M11_09020</name>
</gene>
<dbReference type="InterPro" id="IPR008844">
    <property type="entry name" value="Spore_GerAC-like"/>
</dbReference>
<evidence type="ECO:0000256" key="4">
    <source>
        <dbReference type="ARBA" id="ARBA00022729"/>
    </source>
</evidence>
<keyword evidence="5" id="KW-0472">Membrane</keyword>
<comment type="similarity">
    <text evidence="2">Belongs to the GerABKC lipoprotein family.</text>
</comment>
<comment type="subcellular location">
    <subcellularLocation>
        <location evidence="1">Membrane</location>
        <topology evidence="1">Lipid-anchor</topology>
    </subcellularLocation>
</comment>
<sequence>MNKERRLHVSALVLAGLALLLVSGCWDAKEVHRLNYITGLGIDFEDEKFVVYAQMLNFSSIASQQERSSPVKTWVGVGKGSTILGAINDLIATGQGTMFLGHVNYLVLTEKVLKEQMLKKVFDFTNRNKETRYTKWFYGTKGDLFDLFSAKSFFDRSTLDSILGNPEANYSQLSNLKPYYVNDIVSSVLETSSTTIVPSLELTNKVWRESNRPQALFKKTGGFVFNGTTYVGWMPMSDIMLGRWTQRAYEASPLTLRSGDQIVATLEVKDASHEIEIVDKGSRPPHFKMKLKAKATIMELAAAVSLEEIEKLGEATISEEIMDYYKKGLLLQADLLHLGQTYYRYHPGKWADYSEQGRLPLKPDSLEGVTVHLRINNAQKYKSPQMKGSYKPGE</sequence>
<name>A0A3B0CLW3_9BACL</name>
<dbReference type="InterPro" id="IPR038501">
    <property type="entry name" value="Spore_GerAC_C_sf"/>
</dbReference>
<dbReference type="OrthoDB" id="2380468at2"/>
<reference evidence="10 11" key="1">
    <citation type="journal article" date="2007" name="Int. J. Syst. Evol. Microbiol.">
        <title>Paenibacillus ginsengarvi sp. nov., isolated from soil from ginseng cultivation.</title>
        <authorList>
            <person name="Yoon M.H."/>
            <person name="Ten L.N."/>
            <person name="Im W.T."/>
        </authorList>
    </citation>
    <scope>NUCLEOTIDE SEQUENCE [LARGE SCALE GENOMIC DNA]</scope>
    <source>
        <strain evidence="10 11">KCTC 13059</strain>
    </source>
</reference>
<dbReference type="GO" id="GO:0009847">
    <property type="term" value="P:spore germination"/>
    <property type="evidence" value="ECO:0007669"/>
    <property type="project" value="InterPro"/>
</dbReference>
<evidence type="ECO:0000259" key="8">
    <source>
        <dbReference type="Pfam" id="PF05504"/>
    </source>
</evidence>
<evidence type="ECO:0000256" key="6">
    <source>
        <dbReference type="ARBA" id="ARBA00023139"/>
    </source>
</evidence>
<dbReference type="GO" id="GO:0016020">
    <property type="term" value="C:membrane"/>
    <property type="evidence" value="ECO:0007669"/>
    <property type="project" value="UniProtKB-SubCell"/>
</dbReference>
<protein>
    <submittedName>
        <fullName evidence="10">Ger(X)C family spore germination protein</fullName>
    </submittedName>
</protein>
<keyword evidence="6" id="KW-0564">Palmitate</keyword>
<dbReference type="RefSeq" id="WP_120746871.1">
    <property type="nucleotide sequence ID" value="NZ_RBAH01000005.1"/>
</dbReference>
<keyword evidence="3" id="KW-0309">Germination</keyword>
<evidence type="ECO:0000256" key="3">
    <source>
        <dbReference type="ARBA" id="ARBA00022544"/>
    </source>
</evidence>
<evidence type="ECO:0000313" key="11">
    <source>
        <dbReference type="Proteomes" id="UP000282311"/>
    </source>
</evidence>
<keyword evidence="7" id="KW-0449">Lipoprotein</keyword>
<evidence type="ECO:0000313" key="10">
    <source>
        <dbReference type="EMBL" id="RKN85219.1"/>
    </source>
</evidence>
<evidence type="ECO:0000256" key="2">
    <source>
        <dbReference type="ARBA" id="ARBA00007886"/>
    </source>
</evidence>
<evidence type="ECO:0000256" key="1">
    <source>
        <dbReference type="ARBA" id="ARBA00004635"/>
    </source>
</evidence>
<evidence type="ECO:0000256" key="7">
    <source>
        <dbReference type="ARBA" id="ARBA00023288"/>
    </source>
</evidence>
<dbReference type="InterPro" id="IPR057336">
    <property type="entry name" value="GerAC_N"/>
</dbReference>
<dbReference type="PROSITE" id="PS51257">
    <property type="entry name" value="PROKAR_LIPOPROTEIN"/>
    <property type="match status" value="1"/>
</dbReference>
<evidence type="ECO:0000256" key="5">
    <source>
        <dbReference type="ARBA" id="ARBA00023136"/>
    </source>
</evidence>
<comment type="caution">
    <text evidence="10">The sequence shown here is derived from an EMBL/GenBank/DDBJ whole genome shotgun (WGS) entry which is preliminary data.</text>
</comment>
<dbReference type="EMBL" id="RBAH01000005">
    <property type="protein sequence ID" value="RKN85219.1"/>
    <property type="molecule type" value="Genomic_DNA"/>
</dbReference>
<dbReference type="Pfam" id="PF05504">
    <property type="entry name" value="Spore_GerAC"/>
    <property type="match status" value="1"/>
</dbReference>
<keyword evidence="11" id="KW-1185">Reference proteome</keyword>
<dbReference type="PANTHER" id="PTHR35789">
    <property type="entry name" value="SPORE GERMINATION PROTEIN B3"/>
    <property type="match status" value="1"/>
</dbReference>
<dbReference type="Proteomes" id="UP000282311">
    <property type="component" value="Unassembled WGS sequence"/>
</dbReference>
<dbReference type="InterPro" id="IPR046953">
    <property type="entry name" value="Spore_GerAC-like_C"/>
</dbReference>
<dbReference type="AlphaFoldDB" id="A0A3B0CLW3"/>
<keyword evidence="4" id="KW-0732">Signal</keyword>
<evidence type="ECO:0000259" key="9">
    <source>
        <dbReference type="Pfam" id="PF25198"/>
    </source>
</evidence>
<accession>A0A3B0CLW3</accession>
<dbReference type="Pfam" id="PF25198">
    <property type="entry name" value="Spore_GerAC_N"/>
    <property type="match status" value="1"/>
</dbReference>
<organism evidence="10 11">
    <name type="scientific">Paenibacillus ginsengarvi</name>
    <dbReference type="NCBI Taxonomy" id="400777"/>
    <lineage>
        <taxon>Bacteria</taxon>
        <taxon>Bacillati</taxon>
        <taxon>Bacillota</taxon>
        <taxon>Bacilli</taxon>
        <taxon>Bacillales</taxon>
        <taxon>Paenibacillaceae</taxon>
        <taxon>Paenibacillus</taxon>
    </lineage>
</organism>
<proteinExistence type="inferred from homology"/>
<feature type="domain" description="Spore germination GerAC-like C-terminal" evidence="8">
    <location>
        <begin position="220"/>
        <end position="353"/>
    </location>
</feature>
<feature type="domain" description="Spore germination protein N-terminal" evidence="9">
    <location>
        <begin position="27"/>
        <end position="201"/>
    </location>
</feature>
<dbReference type="Gene3D" id="3.30.300.210">
    <property type="entry name" value="Nutrient germinant receptor protein C, domain 3"/>
    <property type="match status" value="1"/>
</dbReference>